<dbReference type="Pfam" id="PF01035">
    <property type="entry name" value="DNA_binding_1"/>
    <property type="match status" value="1"/>
</dbReference>
<evidence type="ECO:0000313" key="3">
    <source>
        <dbReference type="EMBL" id="MDT0351101.1"/>
    </source>
</evidence>
<dbReference type="InterPro" id="IPR014048">
    <property type="entry name" value="MethylDNA_cys_MeTrfase_DNA-bd"/>
</dbReference>
<dbReference type="Proteomes" id="UP001183202">
    <property type="component" value="Unassembled WGS sequence"/>
</dbReference>
<dbReference type="EMBL" id="JAVREJ010000011">
    <property type="protein sequence ID" value="MDT0351101.1"/>
    <property type="molecule type" value="Genomic_DNA"/>
</dbReference>
<gene>
    <name evidence="3" type="ORF">RM445_16345</name>
</gene>
<evidence type="ECO:0000256" key="1">
    <source>
        <dbReference type="ARBA" id="ARBA00022763"/>
    </source>
</evidence>
<protein>
    <submittedName>
        <fullName evidence="3">MGMT family protein</fullName>
    </submittedName>
</protein>
<keyword evidence="1" id="KW-0227">DNA damage</keyword>
<evidence type="ECO:0000313" key="4">
    <source>
        <dbReference type="Proteomes" id="UP001183202"/>
    </source>
</evidence>
<comment type="caution">
    <text evidence="3">The sequence shown here is derived from an EMBL/GenBank/DDBJ whole genome shotgun (WGS) entry which is preliminary data.</text>
</comment>
<keyword evidence="4" id="KW-1185">Reference proteome</keyword>
<dbReference type="InterPro" id="IPR036388">
    <property type="entry name" value="WH-like_DNA-bd_sf"/>
</dbReference>
<evidence type="ECO:0000259" key="2">
    <source>
        <dbReference type="Pfam" id="PF01035"/>
    </source>
</evidence>
<accession>A0ABU2NAY7</accession>
<proteinExistence type="predicted"/>
<dbReference type="Gene3D" id="1.10.10.10">
    <property type="entry name" value="Winged helix-like DNA-binding domain superfamily/Winged helix DNA-binding domain"/>
    <property type="match status" value="1"/>
</dbReference>
<organism evidence="3 4">
    <name type="scientific">Pseudonocardia charpentierae</name>
    <dbReference type="NCBI Taxonomy" id="3075545"/>
    <lineage>
        <taxon>Bacteria</taxon>
        <taxon>Bacillati</taxon>
        <taxon>Actinomycetota</taxon>
        <taxon>Actinomycetes</taxon>
        <taxon>Pseudonocardiales</taxon>
        <taxon>Pseudonocardiaceae</taxon>
        <taxon>Pseudonocardia</taxon>
    </lineage>
</organism>
<reference evidence="4" key="1">
    <citation type="submission" date="2023-07" db="EMBL/GenBank/DDBJ databases">
        <title>30 novel species of actinomycetes from the DSMZ collection.</title>
        <authorList>
            <person name="Nouioui I."/>
        </authorList>
    </citation>
    <scope>NUCLEOTIDE SEQUENCE [LARGE SCALE GENOMIC DNA]</scope>
    <source>
        <strain evidence="4">DSM 45834</strain>
    </source>
</reference>
<sequence>MLDPAGTHLPVNQVLASIPSGRWTSYSDVVEVIGSHQVAVGTRLASVVTPNAHRVLKRSGQISPDFRWPDPKRADNPRDVLTAEGIRFNGSGRADQEQRLTADDLAALIADEDRDS</sequence>
<name>A0ABU2NAY7_9PSEU</name>
<feature type="domain" description="Methylated-DNA-[protein]-cysteine S-methyltransferase DNA binding" evidence="2">
    <location>
        <begin position="11"/>
        <end position="85"/>
    </location>
</feature>
<dbReference type="SUPFAM" id="SSF46767">
    <property type="entry name" value="Methylated DNA-protein cysteine methyltransferase, C-terminal domain"/>
    <property type="match status" value="1"/>
</dbReference>
<dbReference type="InterPro" id="IPR036217">
    <property type="entry name" value="MethylDNA_cys_MeTrfase_DNAb"/>
</dbReference>